<reference evidence="2" key="1">
    <citation type="submission" date="2019-06" db="EMBL/GenBank/DDBJ databases">
        <authorList>
            <consortium name="Wellcome Sanger Institute Data Sharing"/>
        </authorList>
    </citation>
    <scope>NUCLEOTIDE SEQUENCE [LARGE SCALE GENOMIC DNA]</scope>
</reference>
<evidence type="ECO:0000313" key="3">
    <source>
        <dbReference type="Proteomes" id="UP000472267"/>
    </source>
</evidence>
<keyword evidence="3" id="KW-1185">Reference proteome</keyword>
<dbReference type="FunFam" id="3.30.70.1820:FF:000002">
    <property type="entry name" value="LINE-1 retrotransposable element ORF1 protein"/>
    <property type="match status" value="1"/>
</dbReference>
<dbReference type="Ensembl" id="ENSSFAT00005035726.1">
    <property type="protein sequence ID" value="ENSSFAP00005034429.1"/>
    <property type="gene ID" value="ENSSFAG00005017479.1"/>
</dbReference>
<dbReference type="Proteomes" id="UP000472267">
    <property type="component" value="Chromosome 20"/>
</dbReference>
<dbReference type="PANTHER" id="PTHR11505">
    <property type="entry name" value="L1 TRANSPOSABLE ELEMENT-RELATED"/>
    <property type="match status" value="1"/>
</dbReference>
<reference evidence="2" key="2">
    <citation type="submission" date="2025-08" db="UniProtKB">
        <authorList>
            <consortium name="Ensembl"/>
        </authorList>
    </citation>
    <scope>IDENTIFICATION</scope>
</reference>
<dbReference type="Gene3D" id="3.30.70.1820">
    <property type="entry name" value="L1 transposable element, RRM domain"/>
    <property type="match status" value="1"/>
</dbReference>
<accession>A0A672HZU7</accession>
<evidence type="ECO:0000256" key="1">
    <source>
        <dbReference type="ARBA" id="ARBA00061640"/>
    </source>
</evidence>
<dbReference type="AlphaFoldDB" id="A0A672HZU7"/>
<comment type="similarity">
    <text evidence="1">Belongs to the transposase 22 family.</text>
</comment>
<sequence>KKIRPMADGEKCPNIGLVYWPELSADIKTQIGTLHGELHNQSELSNDYKKASRRQNIRIVGVDEDSEKSNPTRFVVDLVMQILGRENFRSPLIIDRAHRTLGPKPGPGERPRALLVRLHYYTGKEKILQLSREKGQLLYNGSPVHIFPDTSPEVTRLRASFKHVKAKLRTSDVPYSLFYPAKLLITAKGSRYVFTDPQEAEKFVAEITTA</sequence>
<name>A0A672HZU7_SALFA</name>
<dbReference type="InterPro" id="IPR004244">
    <property type="entry name" value="Transposase_22"/>
</dbReference>
<evidence type="ECO:0000313" key="2">
    <source>
        <dbReference type="Ensembl" id="ENSSFAP00005034429.1"/>
    </source>
</evidence>
<organism evidence="2 3">
    <name type="scientific">Salarias fasciatus</name>
    <name type="common">Jewelled blenny</name>
    <name type="synonym">Blennius fasciatus</name>
    <dbReference type="NCBI Taxonomy" id="181472"/>
    <lineage>
        <taxon>Eukaryota</taxon>
        <taxon>Metazoa</taxon>
        <taxon>Chordata</taxon>
        <taxon>Craniata</taxon>
        <taxon>Vertebrata</taxon>
        <taxon>Euteleostomi</taxon>
        <taxon>Actinopterygii</taxon>
        <taxon>Neopterygii</taxon>
        <taxon>Teleostei</taxon>
        <taxon>Neoteleostei</taxon>
        <taxon>Acanthomorphata</taxon>
        <taxon>Ovalentaria</taxon>
        <taxon>Blenniimorphae</taxon>
        <taxon>Blenniiformes</taxon>
        <taxon>Blennioidei</taxon>
        <taxon>Blenniidae</taxon>
        <taxon>Salariinae</taxon>
        <taxon>Salarias</taxon>
    </lineage>
</organism>
<protein>
    <recommendedName>
        <fullName evidence="4">L1 transposable element RRM domain-containing protein</fullName>
    </recommendedName>
</protein>
<proteinExistence type="inferred from homology"/>
<evidence type="ECO:0008006" key="4">
    <source>
        <dbReference type="Google" id="ProtNLM"/>
    </source>
</evidence>
<reference evidence="2" key="3">
    <citation type="submission" date="2025-09" db="UniProtKB">
        <authorList>
            <consortium name="Ensembl"/>
        </authorList>
    </citation>
    <scope>IDENTIFICATION</scope>
</reference>